<dbReference type="PANTHER" id="PTHR37423:SF5">
    <property type="entry name" value="SOLUBLE LYTIC MUREIN TRANSGLYCOSYLASE"/>
    <property type="match status" value="1"/>
</dbReference>
<dbReference type="SUPFAM" id="SSF53955">
    <property type="entry name" value="Lysozyme-like"/>
    <property type="match status" value="1"/>
</dbReference>
<feature type="domain" description="Lytic transglycosylase superhelical linker" evidence="6">
    <location>
        <begin position="454"/>
        <end position="519"/>
    </location>
</feature>
<evidence type="ECO:0000313" key="8">
    <source>
        <dbReference type="Proteomes" id="UP000245790"/>
    </source>
</evidence>
<dbReference type="GO" id="GO:0000270">
    <property type="term" value="P:peptidoglycan metabolic process"/>
    <property type="evidence" value="ECO:0007669"/>
    <property type="project" value="InterPro"/>
</dbReference>
<dbReference type="GO" id="GO:0004553">
    <property type="term" value="F:hydrolase activity, hydrolyzing O-glycosyl compounds"/>
    <property type="evidence" value="ECO:0007669"/>
    <property type="project" value="InterPro"/>
</dbReference>
<accession>A0A316FPL3</accession>
<dbReference type="SUPFAM" id="SSF48435">
    <property type="entry name" value="Bacterial muramidases"/>
    <property type="match status" value="1"/>
</dbReference>
<feature type="signal peptide" evidence="4">
    <location>
        <begin position="1"/>
        <end position="18"/>
    </location>
</feature>
<evidence type="ECO:0000256" key="1">
    <source>
        <dbReference type="ARBA" id="ARBA00007734"/>
    </source>
</evidence>
<gene>
    <name evidence="7" type="ORF">C8D97_107239</name>
</gene>
<dbReference type="Gene3D" id="1.10.1240.20">
    <property type="entry name" value="Lytic transglycosylase, superhelical linker domain"/>
    <property type="match status" value="1"/>
</dbReference>
<proteinExistence type="inferred from homology"/>
<dbReference type="Pfam" id="PF01464">
    <property type="entry name" value="SLT"/>
    <property type="match status" value="1"/>
</dbReference>
<feature type="chain" id="PRO_5016273566" evidence="4">
    <location>
        <begin position="19"/>
        <end position="694"/>
    </location>
</feature>
<keyword evidence="8" id="KW-1185">Reference proteome</keyword>
<feature type="region of interest" description="Disordered" evidence="3">
    <location>
        <begin position="44"/>
        <end position="68"/>
    </location>
</feature>
<dbReference type="Pfam" id="PF00760">
    <property type="entry name" value="Cucumo_coat"/>
    <property type="match status" value="1"/>
</dbReference>
<organism evidence="7 8">
    <name type="scientific">Pleionea mediterranea</name>
    <dbReference type="NCBI Taxonomy" id="523701"/>
    <lineage>
        <taxon>Bacteria</taxon>
        <taxon>Pseudomonadati</taxon>
        <taxon>Pseudomonadota</taxon>
        <taxon>Gammaproteobacteria</taxon>
        <taxon>Oceanospirillales</taxon>
        <taxon>Pleioneaceae</taxon>
        <taxon>Pleionea</taxon>
    </lineage>
</organism>
<dbReference type="GO" id="GO:0016020">
    <property type="term" value="C:membrane"/>
    <property type="evidence" value="ECO:0007669"/>
    <property type="project" value="InterPro"/>
</dbReference>
<dbReference type="InterPro" id="IPR037061">
    <property type="entry name" value="Lytic_TGlycoase_superhlx_L_sf"/>
</dbReference>
<evidence type="ECO:0000259" key="6">
    <source>
        <dbReference type="Pfam" id="PF14718"/>
    </source>
</evidence>
<dbReference type="EMBL" id="QGGU01000007">
    <property type="protein sequence ID" value="PWK50072.1"/>
    <property type="molecule type" value="Genomic_DNA"/>
</dbReference>
<dbReference type="Gene3D" id="1.25.20.10">
    <property type="entry name" value="Bacterial muramidases"/>
    <property type="match status" value="1"/>
</dbReference>
<dbReference type="InterPro" id="IPR008939">
    <property type="entry name" value="Lytic_TGlycosylase_superhlx_U"/>
</dbReference>
<dbReference type="PANTHER" id="PTHR37423">
    <property type="entry name" value="SOLUBLE LYTIC MUREIN TRANSGLYCOSYLASE-RELATED"/>
    <property type="match status" value="1"/>
</dbReference>
<dbReference type="InterPro" id="IPR008258">
    <property type="entry name" value="Transglycosylase_SLT_dom_1"/>
</dbReference>
<feature type="compositionally biased region" description="Basic and acidic residues" evidence="3">
    <location>
        <begin position="46"/>
        <end position="56"/>
    </location>
</feature>
<comment type="similarity">
    <text evidence="1">Belongs to the transglycosylase Slt family.</text>
</comment>
<sequence length="694" mass="80034">MNIKWLFLSLLVPITSVAENLEPSAVSSTLDTKTPVSEQISIDTLSESKNETHPDNSKNNALTNVSPTPFNLNNDDNLRFREMFKQAKQALRHGRTDEFKSIHQQLEGYVLAPYLQQMYLLDRITLKNRSNIQAFLDRYDGEPVTYRIRSRFLWLLARNNQTNLFLTYYRPTSSISLQCHWLKFRLKTDENRRDIFDHAQRIWLHGKSRPDACDPVFAAMKKSGELTPGLIWQRLSLAVKQRQSGLVSYLTRLLPKDQQDDGRWAKRVMARPARLATAPLKQLEPIRTAEIAALIMAREIWRDSDKALTLIEKASPHYRFSHAQKTELARNIALSLASEGHPRASEWLDNIAANESSELLLRWKLAHELREGNWQTVKTWLANTPPPSNSENDWNYWQARADMELGNMDEARQRLLKLSDKRSYYGFLASAMLNKSPNLEHKPYPFSYIMVDQLSQMPGAQKAYELWQLDQHLSARREWNHFKAKLPTTERKHMAALAHQWGWHDQVIYSLSESGLMDSVNMRFPLAFSPLMEKASKDARLDLTLSLAIARKESAFMPDARSSVGAIGLMQLMPYTAKYIARKEKLPFAGTHSLKDPLTNLQLGTRYMKYLMDEHQGNAVLATASYNAGRHKVANWLPDNKQVPADIWIETVPYKETRSYIKNVLAYQQIYRSLLGQQENYFETLVELNITATP</sequence>
<keyword evidence="2 4" id="KW-0732">Signal</keyword>
<dbReference type="GO" id="GO:0008933">
    <property type="term" value="F:peptidoglycan lytic transglycosylase activity"/>
    <property type="evidence" value="ECO:0007669"/>
    <property type="project" value="InterPro"/>
</dbReference>
<evidence type="ECO:0000256" key="3">
    <source>
        <dbReference type="SAM" id="MobiDB-lite"/>
    </source>
</evidence>
<dbReference type="GO" id="GO:0042597">
    <property type="term" value="C:periplasmic space"/>
    <property type="evidence" value="ECO:0007669"/>
    <property type="project" value="InterPro"/>
</dbReference>
<dbReference type="Proteomes" id="UP000245790">
    <property type="component" value="Unassembled WGS sequence"/>
</dbReference>
<dbReference type="InterPro" id="IPR000189">
    <property type="entry name" value="Transglyc_AS"/>
</dbReference>
<dbReference type="RefSeq" id="WP_170115221.1">
    <property type="nucleotide sequence ID" value="NZ_QGGU01000007.1"/>
</dbReference>
<evidence type="ECO:0000313" key="7">
    <source>
        <dbReference type="EMBL" id="PWK50072.1"/>
    </source>
</evidence>
<dbReference type="AlphaFoldDB" id="A0A316FPL3"/>
<evidence type="ECO:0000256" key="4">
    <source>
        <dbReference type="SAM" id="SignalP"/>
    </source>
</evidence>
<dbReference type="Pfam" id="PF14718">
    <property type="entry name" value="SLT_L"/>
    <property type="match status" value="1"/>
</dbReference>
<evidence type="ECO:0000259" key="5">
    <source>
        <dbReference type="Pfam" id="PF01464"/>
    </source>
</evidence>
<evidence type="ECO:0000256" key="2">
    <source>
        <dbReference type="ARBA" id="ARBA00022729"/>
    </source>
</evidence>
<feature type="domain" description="Transglycosylase SLT" evidence="5">
    <location>
        <begin position="531"/>
        <end position="645"/>
    </location>
</feature>
<protein>
    <submittedName>
        <fullName evidence="7">Soluble lytic murein transglycosylase</fullName>
    </submittedName>
</protein>
<comment type="caution">
    <text evidence="7">The sequence shown here is derived from an EMBL/GenBank/DDBJ whole genome shotgun (WGS) entry which is preliminary data.</text>
</comment>
<dbReference type="Gene3D" id="1.10.530.10">
    <property type="match status" value="1"/>
</dbReference>
<dbReference type="PROSITE" id="PS00922">
    <property type="entry name" value="TRANSGLYCOSYLASE"/>
    <property type="match status" value="1"/>
</dbReference>
<feature type="compositionally biased region" description="Polar residues" evidence="3">
    <location>
        <begin position="57"/>
        <end position="68"/>
    </location>
</feature>
<dbReference type="CDD" id="cd13401">
    <property type="entry name" value="Slt70-like"/>
    <property type="match status" value="1"/>
</dbReference>
<dbReference type="InterPro" id="IPR023346">
    <property type="entry name" value="Lysozyme-like_dom_sf"/>
</dbReference>
<name>A0A316FPL3_9GAMM</name>
<dbReference type="InterPro" id="IPR012289">
    <property type="entry name" value="Lytic_TGlycosylase_superhlx_L"/>
</dbReference>
<reference evidence="7 8" key="1">
    <citation type="submission" date="2018-05" db="EMBL/GenBank/DDBJ databases">
        <title>Genomic Encyclopedia of Type Strains, Phase IV (KMG-IV): sequencing the most valuable type-strain genomes for metagenomic binning, comparative biology and taxonomic classification.</title>
        <authorList>
            <person name="Goeker M."/>
        </authorList>
    </citation>
    <scope>NUCLEOTIDE SEQUENCE [LARGE SCALE GENOMIC DNA]</scope>
    <source>
        <strain evidence="7 8">DSM 25350</strain>
    </source>
</reference>